<reference evidence="14 15" key="1">
    <citation type="submission" date="2011-10" db="EMBL/GenBank/DDBJ databases">
        <title>Genome sequence of Gluconobacter morbifer G707, isolated from Drosophila gut.</title>
        <authorList>
            <person name="Lee W.-J."/>
            <person name="Kim E.-K."/>
        </authorList>
    </citation>
    <scope>NUCLEOTIDE SEQUENCE [LARGE SCALE GENOMIC DNA]</scope>
    <source>
        <strain evidence="14 15">G707</strain>
    </source>
</reference>
<dbReference type="InterPro" id="IPR013556">
    <property type="entry name" value="Flag_M-ring_C"/>
</dbReference>
<evidence type="ECO:0000256" key="4">
    <source>
        <dbReference type="ARBA" id="ARBA00022475"/>
    </source>
</evidence>
<evidence type="ECO:0000256" key="7">
    <source>
        <dbReference type="ARBA" id="ARBA00023136"/>
    </source>
</evidence>
<comment type="function">
    <text evidence="9">The M ring may be actively involved in energy transduction.</text>
</comment>
<dbReference type="EMBL" id="AGQV01000010">
    <property type="protein sequence ID" value="EHH67313.1"/>
    <property type="molecule type" value="Genomic_DNA"/>
</dbReference>
<evidence type="ECO:0000256" key="10">
    <source>
        <dbReference type="SAM" id="MobiDB-lite"/>
    </source>
</evidence>
<keyword evidence="4" id="KW-1003">Cell membrane</keyword>
<dbReference type="Proteomes" id="UP000004949">
    <property type="component" value="Unassembled WGS sequence"/>
</dbReference>
<evidence type="ECO:0000259" key="12">
    <source>
        <dbReference type="Pfam" id="PF01514"/>
    </source>
</evidence>
<comment type="subcellular location">
    <subcellularLocation>
        <location evidence="1 9">Bacterial flagellum basal body</location>
    </subcellularLocation>
    <subcellularLocation>
        <location evidence="2">Cell membrane</location>
        <topology evidence="2">Multi-pass membrane protein</topology>
    </subcellularLocation>
</comment>
<feature type="transmembrane region" description="Helical" evidence="11">
    <location>
        <begin position="431"/>
        <end position="453"/>
    </location>
</feature>
<dbReference type="PRINTS" id="PR01009">
    <property type="entry name" value="FLGMRINGFLIF"/>
</dbReference>
<dbReference type="GO" id="GO:0005886">
    <property type="term" value="C:plasma membrane"/>
    <property type="evidence" value="ECO:0007669"/>
    <property type="project" value="UniProtKB-SubCell"/>
</dbReference>
<feature type="transmembrane region" description="Helical" evidence="11">
    <location>
        <begin position="12"/>
        <end position="35"/>
    </location>
</feature>
<comment type="similarity">
    <text evidence="3 9">Belongs to the FliF family.</text>
</comment>
<dbReference type="GO" id="GO:0003774">
    <property type="term" value="F:cytoskeletal motor activity"/>
    <property type="evidence" value="ECO:0007669"/>
    <property type="project" value="InterPro"/>
</dbReference>
<evidence type="ECO:0000259" key="13">
    <source>
        <dbReference type="Pfam" id="PF08345"/>
    </source>
</evidence>
<evidence type="ECO:0000256" key="2">
    <source>
        <dbReference type="ARBA" id="ARBA00004651"/>
    </source>
</evidence>
<dbReference type="eggNOG" id="COG1766">
    <property type="taxonomic scope" value="Bacteria"/>
</dbReference>
<dbReference type="InterPro" id="IPR006182">
    <property type="entry name" value="FliF_N_dom"/>
</dbReference>
<dbReference type="AlphaFoldDB" id="G6XLQ8"/>
<keyword evidence="7 11" id="KW-0472">Membrane</keyword>
<dbReference type="InterPro" id="IPR000067">
    <property type="entry name" value="FlgMring_FliF"/>
</dbReference>
<feature type="compositionally biased region" description="Polar residues" evidence="10">
    <location>
        <begin position="289"/>
        <end position="307"/>
    </location>
</feature>
<evidence type="ECO:0000256" key="3">
    <source>
        <dbReference type="ARBA" id="ARBA00007971"/>
    </source>
</evidence>
<evidence type="ECO:0000256" key="5">
    <source>
        <dbReference type="ARBA" id="ARBA00022692"/>
    </source>
</evidence>
<feature type="compositionally biased region" description="Polar residues" evidence="10">
    <location>
        <begin position="274"/>
        <end position="283"/>
    </location>
</feature>
<keyword evidence="15" id="KW-1185">Reference proteome</keyword>
<keyword evidence="14" id="KW-0969">Cilium</keyword>
<protein>
    <recommendedName>
        <fullName evidence="9">Flagellar M-ring protein</fullName>
    </recommendedName>
</protein>
<dbReference type="PIRSF" id="PIRSF004862">
    <property type="entry name" value="FliF"/>
    <property type="match status" value="1"/>
</dbReference>
<evidence type="ECO:0000256" key="6">
    <source>
        <dbReference type="ARBA" id="ARBA00022989"/>
    </source>
</evidence>
<feature type="region of interest" description="Disordered" evidence="10">
    <location>
        <begin position="274"/>
        <end position="325"/>
    </location>
</feature>
<feature type="domain" description="Flagellar M-ring C-terminal" evidence="13">
    <location>
        <begin position="245"/>
        <end position="404"/>
    </location>
</feature>
<dbReference type="Gene3D" id="3.30.70.1530">
    <property type="entry name" value="Hypothetical protein rpa1041"/>
    <property type="match status" value="1"/>
</dbReference>
<dbReference type="RefSeq" id="WP_008852450.1">
    <property type="nucleotide sequence ID" value="NZ_AGQV01000010.1"/>
</dbReference>
<keyword evidence="8 9" id="KW-0975">Bacterial flagellum</keyword>
<dbReference type="Gene3D" id="3.30.300.30">
    <property type="match status" value="1"/>
</dbReference>
<name>G6XLQ8_9PROT</name>
<dbReference type="Pfam" id="PF08345">
    <property type="entry name" value="YscJ_FliF_C"/>
    <property type="match status" value="1"/>
</dbReference>
<dbReference type="Pfam" id="PF01514">
    <property type="entry name" value="YscJ_FliF"/>
    <property type="match status" value="1"/>
</dbReference>
<gene>
    <name evidence="14" type="ORF">GMO_23070</name>
</gene>
<organism evidence="14 15">
    <name type="scientific">Gluconobacter morbifer G707</name>
    <dbReference type="NCBI Taxonomy" id="1088869"/>
    <lineage>
        <taxon>Bacteria</taxon>
        <taxon>Pseudomonadati</taxon>
        <taxon>Pseudomonadota</taxon>
        <taxon>Alphaproteobacteria</taxon>
        <taxon>Acetobacterales</taxon>
        <taxon>Acetobacteraceae</taxon>
        <taxon>Gluconobacter</taxon>
    </lineage>
</organism>
<keyword evidence="14" id="KW-0966">Cell projection</keyword>
<evidence type="ECO:0000256" key="9">
    <source>
        <dbReference type="PIRNR" id="PIRNR004862"/>
    </source>
</evidence>
<dbReference type="PATRIC" id="fig|1088869.3.peg.2302"/>
<evidence type="ECO:0000256" key="1">
    <source>
        <dbReference type="ARBA" id="ARBA00004117"/>
    </source>
</evidence>
<keyword evidence="5 11" id="KW-0812">Transmembrane</keyword>
<evidence type="ECO:0000256" key="8">
    <source>
        <dbReference type="ARBA" id="ARBA00023143"/>
    </source>
</evidence>
<dbReference type="STRING" id="1088869.GMO_23070"/>
<feature type="domain" description="Flagellar M-ring N-terminal" evidence="12">
    <location>
        <begin position="42"/>
        <end position="212"/>
    </location>
</feature>
<accession>G6XLQ8</accession>
<evidence type="ECO:0000256" key="11">
    <source>
        <dbReference type="SAM" id="Phobius"/>
    </source>
</evidence>
<evidence type="ECO:0000313" key="14">
    <source>
        <dbReference type="EMBL" id="EHH67313.1"/>
    </source>
</evidence>
<sequence length="552" mass="60692">MKVFLENLKQLGLPRLAALGGVAVAMVVLLGVLVMHSVNATNGLLYRDLDPREAGEIVEALSKSHIDYRLEGDGTTIMVAESEVARARLLLARNGLPSGGSVGYEIFDKSNSFTATQFEQTINETRALEGELERSIRLIHGVRNSRVHLVLRHRELFSTDEQNAQASVLLSMENGRRLNDESISAVVNLVAAAVPGLDIHNISLIDNHGHVLLKEGTNNINGPQTDEERRLVLEQRLARAVEDMLASSVGTGHIRVEANVAMNNDRVRETQEMYNPDQQVLRSQKSKNQKSVNTQSISNTTVSNNLPNANAGQPQSGNQNSQQEQVDNYEIGKTVRTLVQDQPRISKISMAVMVDGISSTDKQGHLIWQPRSQEELARLTALTKSAIGFDQQRGDIVTAVSMKFADFDVNSVEKDKGVINSLLSKSDSMEILKFVLFVCCLLMVLFFVVRPLLAPVGEAGLRNMLENEDSDKKELLSPKILALANEQNSGALISPNNEEEKDLGRQDTVSVNGVQGRVKVSSVQKIIDLVENHPAESIALIRGWLLPQQGRQ</sequence>
<dbReference type="PANTHER" id="PTHR30046:SF0">
    <property type="entry name" value="FLAGELLAR M-RING PROTEIN"/>
    <property type="match status" value="1"/>
</dbReference>
<dbReference type="InterPro" id="IPR043427">
    <property type="entry name" value="YscJ/FliF"/>
</dbReference>
<dbReference type="OrthoDB" id="9807026at2"/>
<proteinExistence type="inferred from homology"/>
<feature type="compositionally biased region" description="Low complexity" evidence="10">
    <location>
        <begin position="308"/>
        <end position="325"/>
    </location>
</feature>
<keyword evidence="14" id="KW-0282">Flagellum</keyword>
<dbReference type="InterPro" id="IPR045851">
    <property type="entry name" value="AMP-bd_C_sf"/>
</dbReference>
<keyword evidence="6 11" id="KW-1133">Transmembrane helix</keyword>
<dbReference type="GO" id="GO:0071973">
    <property type="term" value="P:bacterial-type flagellum-dependent cell motility"/>
    <property type="evidence" value="ECO:0007669"/>
    <property type="project" value="InterPro"/>
</dbReference>
<dbReference type="NCBIfam" id="TIGR00206">
    <property type="entry name" value="fliF"/>
    <property type="match status" value="1"/>
</dbReference>
<evidence type="ECO:0000313" key="15">
    <source>
        <dbReference type="Proteomes" id="UP000004949"/>
    </source>
</evidence>
<dbReference type="GO" id="GO:0009431">
    <property type="term" value="C:bacterial-type flagellum basal body, MS ring"/>
    <property type="evidence" value="ECO:0007669"/>
    <property type="project" value="InterPro"/>
</dbReference>
<comment type="caution">
    <text evidence="14">The sequence shown here is derived from an EMBL/GenBank/DDBJ whole genome shotgun (WGS) entry which is preliminary data.</text>
</comment>
<dbReference type="PANTHER" id="PTHR30046">
    <property type="entry name" value="FLAGELLAR M-RING PROTEIN"/>
    <property type="match status" value="1"/>
</dbReference>